<dbReference type="GO" id="GO:0005886">
    <property type="term" value="C:plasma membrane"/>
    <property type="evidence" value="ECO:0007669"/>
    <property type="project" value="UniProtKB-SubCell"/>
</dbReference>
<keyword evidence="5" id="KW-0520">NAD</keyword>
<keyword evidence="5" id="KW-0830">Ubiquinone</keyword>
<dbReference type="GO" id="GO:0050136">
    <property type="term" value="F:NADH dehydrogenase (quinone) (non-electrogenic) activity"/>
    <property type="evidence" value="ECO:0007669"/>
    <property type="project" value="UniProtKB-UniRule"/>
</dbReference>
<comment type="subunit">
    <text evidence="5">NDH-1 is composed of 14 different subunits. Subunits NuoA, H, J, K, L, M, N constitute the membrane sector of the complex.</text>
</comment>
<dbReference type="OrthoDB" id="9768329at2"/>
<dbReference type="InterPro" id="IPR010096">
    <property type="entry name" value="NADH-Q_OxRdtase_suN/2"/>
</dbReference>
<feature type="transmembrane region" description="Helical" evidence="5">
    <location>
        <begin position="109"/>
        <end position="126"/>
    </location>
</feature>
<dbReference type="EMBL" id="AP022345">
    <property type="protein sequence ID" value="BBU68981.1"/>
    <property type="molecule type" value="Genomic_DNA"/>
</dbReference>
<evidence type="ECO:0000313" key="8">
    <source>
        <dbReference type="EMBL" id="BBU68981.1"/>
    </source>
</evidence>
<organism evidence="8 9">
    <name type="scientific">Fluviibacter phosphoraccumulans</name>
    <dbReference type="NCBI Taxonomy" id="1751046"/>
    <lineage>
        <taxon>Bacteria</taxon>
        <taxon>Pseudomonadati</taxon>
        <taxon>Pseudomonadota</taxon>
        <taxon>Betaproteobacteria</taxon>
        <taxon>Rhodocyclales</taxon>
        <taxon>Fluviibacteraceae</taxon>
        <taxon>Fluviibacter</taxon>
    </lineage>
</organism>
<evidence type="ECO:0000256" key="1">
    <source>
        <dbReference type="ARBA" id="ARBA00004127"/>
    </source>
</evidence>
<sequence>MNPYVLDLITASPEVLVLAMGCLILILDLFVKDPSHTSTFVLTQLTLVGAAILTLFTSTGEVVYAFNGLYVDDLMGDLLKLVLYLTVMVTMFYARPYVLQRPDLRRGEFYVLMLFATLGMMVMISANHLLTIYLGIELLSLSVYALVAMNRDSVASTEAAMKYFVLGALASGLLLYGMSMVYGATGTLSIPEISDALVANASNPTVLIFGLVFIVSGLAFKLGVVPFHMWVPDVYQGAPTAITMLIGGAPKLAAFAITMRLLVSGLLLLAPDWQGMLLILAVLSLAIGNLAAIPQTNIKRMLAYSTISHMGFVLLGIVVGVVGGDARFALNAYSSSMFYVVSYVMMSVAAFGVIILLSRAGFEADRLDDFKGLNKRSPWFAAVMMMIMFSMAGVPFFIGFFAKFSILQAVVASGQIGLAIYAVLMSLIGAFYYLRIVKLMYFDEPIDETPITAPMDMRVLLSVNGVAIALFGLFPQTIMSLCAFSLLRSL</sequence>
<evidence type="ECO:0000256" key="4">
    <source>
        <dbReference type="ARBA" id="ARBA00023136"/>
    </source>
</evidence>
<dbReference type="AlphaFoldDB" id="A0A679HVQ5"/>
<dbReference type="NCBIfam" id="NF004442">
    <property type="entry name" value="PRK05777.1-5"/>
    <property type="match status" value="1"/>
</dbReference>
<dbReference type="RefSeq" id="WP_162050263.1">
    <property type="nucleotide sequence ID" value="NZ_AP019011.1"/>
</dbReference>
<keyword evidence="5" id="KW-0874">Quinone</keyword>
<feature type="transmembrane region" description="Helical" evidence="5">
    <location>
        <begin position="336"/>
        <end position="358"/>
    </location>
</feature>
<reference evidence="9" key="1">
    <citation type="submission" date="2020-01" db="EMBL/GenBank/DDBJ databases">
        <title>Phosphoaccumulans saitamaens gen. nov., sp. nov., a polyphosphate accumulating bacterium isolated from surface river water.</title>
        <authorList>
            <person name="Watanabe K."/>
            <person name="Suda W."/>
        </authorList>
    </citation>
    <scope>NUCLEOTIDE SEQUENCE [LARGE SCALE GENOMIC DNA]</scope>
    <source>
        <strain evidence="9">ICHIAU1</strain>
    </source>
</reference>
<dbReference type="PANTHER" id="PTHR22773">
    <property type="entry name" value="NADH DEHYDROGENASE"/>
    <property type="match status" value="1"/>
</dbReference>
<feature type="transmembrane region" description="Helical" evidence="5">
    <location>
        <begin position="465"/>
        <end position="487"/>
    </location>
</feature>
<keyword evidence="9" id="KW-1185">Reference proteome</keyword>
<feature type="transmembrane region" description="Helical" evidence="5">
    <location>
        <begin position="205"/>
        <end position="231"/>
    </location>
</feature>
<comment type="subcellular location">
    <subcellularLocation>
        <location evidence="5">Cell membrane</location>
        <topology evidence="5">Multi-pass membrane protein</topology>
    </subcellularLocation>
    <subcellularLocation>
        <location evidence="1">Endomembrane system</location>
        <topology evidence="1">Multi-pass membrane protein</topology>
    </subcellularLocation>
    <subcellularLocation>
        <location evidence="6">Membrane</location>
        <topology evidence="6">Multi-pass membrane protein</topology>
    </subcellularLocation>
</comment>
<feature type="transmembrane region" description="Helical" evidence="5">
    <location>
        <begin position="301"/>
        <end position="324"/>
    </location>
</feature>
<feature type="transmembrane region" description="Helical" evidence="5">
    <location>
        <begin position="38"/>
        <end position="58"/>
    </location>
</feature>
<feature type="transmembrane region" description="Helical" evidence="5">
    <location>
        <begin position="78"/>
        <end position="97"/>
    </location>
</feature>
<evidence type="ECO:0000256" key="3">
    <source>
        <dbReference type="ARBA" id="ARBA00022989"/>
    </source>
</evidence>
<comment type="similarity">
    <text evidence="5">Belongs to the complex I subunit 2 family.</text>
</comment>
<dbReference type="Pfam" id="PF00361">
    <property type="entry name" value="Proton_antipo_M"/>
    <property type="match status" value="1"/>
</dbReference>
<dbReference type="Proteomes" id="UP000463961">
    <property type="component" value="Chromosome"/>
</dbReference>
<dbReference type="GO" id="GO:0042773">
    <property type="term" value="P:ATP synthesis coupled electron transport"/>
    <property type="evidence" value="ECO:0007669"/>
    <property type="project" value="InterPro"/>
</dbReference>
<feature type="transmembrane region" description="Helical" evidence="5">
    <location>
        <begin position="276"/>
        <end position="294"/>
    </location>
</feature>
<dbReference type="InterPro" id="IPR001750">
    <property type="entry name" value="ND/Mrp_TM"/>
</dbReference>
<dbReference type="PRINTS" id="PR01434">
    <property type="entry name" value="NADHDHGNASE5"/>
</dbReference>
<feature type="transmembrane region" description="Helical" evidence="5">
    <location>
        <begin position="132"/>
        <end position="151"/>
    </location>
</feature>
<keyword evidence="4 5" id="KW-0472">Membrane</keyword>
<keyword evidence="5" id="KW-1278">Translocase</keyword>
<keyword evidence="2 5" id="KW-0812">Transmembrane</keyword>
<dbReference type="HAMAP" id="MF_00445">
    <property type="entry name" value="NDH1_NuoN_1"/>
    <property type="match status" value="1"/>
</dbReference>
<dbReference type="GO" id="GO:0008137">
    <property type="term" value="F:NADH dehydrogenase (ubiquinone) activity"/>
    <property type="evidence" value="ECO:0007669"/>
    <property type="project" value="InterPro"/>
</dbReference>
<evidence type="ECO:0000256" key="2">
    <source>
        <dbReference type="ARBA" id="ARBA00022692"/>
    </source>
</evidence>
<feature type="transmembrane region" description="Helical" evidence="5">
    <location>
        <begin position="379"/>
        <end position="402"/>
    </location>
</feature>
<comment type="function">
    <text evidence="5">NDH-1 shuttles electrons from NADH, via FMN and iron-sulfur (Fe-S) centers, to quinones in the respiratory chain. The immediate electron acceptor for the enzyme in this species is believed to be ubiquinone. Couples the redox reaction to proton translocation (for every two electrons transferred, four hydrogen ions are translocated across the cytoplasmic membrane), and thus conserves the redox energy in a proton gradient.</text>
</comment>
<feature type="domain" description="NADH:quinone oxidoreductase/Mrp antiporter transmembrane" evidence="7">
    <location>
        <begin position="126"/>
        <end position="428"/>
    </location>
</feature>
<accession>A0A679HVQ5</accession>
<protein>
    <recommendedName>
        <fullName evidence="5">NADH-quinone oxidoreductase subunit N</fullName>
        <ecNumber evidence="5">7.1.1.-</ecNumber>
    </recommendedName>
    <alternativeName>
        <fullName evidence="5">NADH dehydrogenase I subunit N</fullName>
    </alternativeName>
    <alternativeName>
        <fullName evidence="5">NDH-1 subunit N</fullName>
    </alternativeName>
</protein>
<dbReference type="GO" id="GO:0048038">
    <property type="term" value="F:quinone binding"/>
    <property type="evidence" value="ECO:0007669"/>
    <property type="project" value="UniProtKB-KW"/>
</dbReference>
<keyword evidence="5" id="KW-1003">Cell membrane</keyword>
<comment type="catalytic activity">
    <reaction evidence="5">
        <text>a quinone + NADH + 5 H(+)(in) = a quinol + NAD(+) + 4 H(+)(out)</text>
        <dbReference type="Rhea" id="RHEA:57888"/>
        <dbReference type="ChEBI" id="CHEBI:15378"/>
        <dbReference type="ChEBI" id="CHEBI:24646"/>
        <dbReference type="ChEBI" id="CHEBI:57540"/>
        <dbReference type="ChEBI" id="CHEBI:57945"/>
        <dbReference type="ChEBI" id="CHEBI:132124"/>
    </reaction>
</comment>
<evidence type="ECO:0000256" key="6">
    <source>
        <dbReference type="RuleBase" id="RU000320"/>
    </source>
</evidence>
<feature type="transmembrane region" description="Helical" evidence="5">
    <location>
        <begin position="15"/>
        <end position="31"/>
    </location>
</feature>
<evidence type="ECO:0000259" key="7">
    <source>
        <dbReference type="Pfam" id="PF00361"/>
    </source>
</evidence>
<evidence type="ECO:0000313" key="9">
    <source>
        <dbReference type="Proteomes" id="UP000463961"/>
    </source>
</evidence>
<evidence type="ECO:0000256" key="5">
    <source>
        <dbReference type="HAMAP-Rule" id="MF_00445"/>
    </source>
</evidence>
<gene>
    <name evidence="5 8" type="primary">nuoN</name>
    <name evidence="8" type="ORF">ICHIAU1_12640</name>
</gene>
<feature type="transmembrane region" description="Helical" evidence="5">
    <location>
        <begin position="163"/>
        <end position="185"/>
    </location>
</feature>
<dbReference type="NCBIfam" id="TIGR01770">
    <property type="entry name" value="NDH_I_N"/>
    <property type="match status" value="1"/>
</dbReference>
<proteinExistence type="inferred from homology"/>
<keyword evidence="5" id="KW-0813">Transport</keyword>
<name>A0A679HVQ5_9RHOO</name>
<dbReference type="GO" id="GO:0012505">
    <property type="term" value="C:endomembrane system"/>
    <property type="evidence" value="ECO:0007669"/>
    <property type="project" value="UniProtKB-SubCell"/>
</dbReference>
<keyword evidence="3 5" id="KW-1133">Transmembrane helix</keyword>
<feature type="transmembrane region" description="Helical" evidence="5">
    <location>
        <begin position="414"/>
        <end position="434"/>
    </location>
</feature>
<dbReference type="EC" id="7.1.1.-" evidence="5"/>